<keyword evidence="3" id="KW-0663">Pyridoxal phosphate</keyword>
<evidence type="ECO:0000256" key="4">
    <source>
        <dbReference type="RuleBase" id="RU004075"/>
    </source>
</evidence>
<reference evidence="7 8" key="1">
    <citation type="submission" date="2023-03" db="EMBL/GenBank/DDBJ databases">
        <title>Complete genome sequence of Tepidibacter sp. SWIR-1, isolated from a deep-sea hydrothermal vent.</title>
        <authorList>
            <person name="Li X."/>
        </authorList>
    </citation>
    <scope>NUCLEOTIDE SEQUENCE [LARGE SCALE GENOMIC DNA]</scope>
    <source>
        <strain evidence="7 8">SWIR-1</strain>
    </source>
</reference>
<dbReference type="InterPro" id="IPR000192">
    <property type="entry name" value="Aminotrans_V_dom"/>
</dbReference>
<dbReference type="PANTHER" id="PTHR21152:SF40">
    <property type="entry name" value="ALANINE--GLYOXYLATE AMINOTRANSFERASE"/>
    <property type="match status" value="1"/>
</dbReference>
<comment type="cofactor">
    <cofactor evidence="1 5">
        <name>pyridoxal 5'-phosphate</name>
        <dbReference type="ChEBI" id="CHEBI:597326"/>
    </cofactor>
</comment>
<dbReference type="InterPro" id="IPR015424">
    <property type="entry name" value="PyrdxlP-dep_Trfase"/>
</dbReference>
<dbReference type="InterPro" id="IPR015421">
    <property type="entry name" value="PyrdxlP-dep_Trfase_major"/>
</dbReference>
<evidence type="ECO:0000313" key="8">
    <source>
        <dbReference type="Proteomes" id="UP001222800"/>
    </source>
</evidence>
<dbReference type="EMBL" id="CP120733">
    <property type="protein sequence ID" value="WFD09304.1"/>
    <property type="molecule type" value="Genomic_DNA"/>
</dbReference>
<protein>
    <submittedName>
        <fullName evidence="7">Alanine--glyoxylate aminotransferase family protein</fullName>
    </submittedName>
</protein>
<evidence type="ECO:0000256" key="2">
    <source>
        <dbReference type="ARBA" id="ARBA00009236"/>
    </source>
</evidence>
<dbReference type="InterPro" id="IPR015422">
    <property type="entry name" value="PyrdxlP-dep_Trfase_small"/>
</dbReference>
<evidence type="ECO:0000256" key="3">
    <source>
        <dbReference type="ARBA" id="ARBA00022898"/>
    </source>
</evidence>
<dbReference type="InterPro" id="IPR024169">
    <property type="entry name" value="SP_NH2Trfase/AEP_transaminase"/>
</dbReference>
<dbReference type="InterPro" id="IPR020578">
    <property type="entry name" value="Aminotrans_V_PyrdxlP_BS"/>
</dbReference>
<keyword evidence="8" id="KW-1185">Reference proteome</keyword>
<dbReference type="PROSITE" id="PS00595">
    <property type="entry name" value="AA_TRANSFER_CLASS_5"/>
    <property type="match status" value="1"/>
</dbReference>
<sequence>MNIDKILMTPGPTNVPTRVLNKMAENMIHHRTDEFGNIFKEFNERLKYVFKTDNTVLTFPSSGTGGLEASIVNMFSRKDKVLVVSIGVFGDRFAEIARMYDIEVDKLDVPWGKGVELKEIESRLTDEHKALIITHNETSTGANNDIQKIGNFMKNKKQLYIVDAVSSLGAIEVRMDDWNIDVLVSGSQKALMSPPGLSFIAVSEKGWEFNKRSDIPKYYFDFKKAKDRMDNELPQTPYTPAVSLITGTNEALKMIQEEGIDNVCKRHERLACMFREGIKDMGLEFFVDEKYQSNTVTSIKMENKAVDIKRIMEEEFNIVIAAGQGKLKNEIIRIGHLGCVDEEMINRTLGALKQAVKKI</sequence>
<keyword evidence="7" id="KW-0032">Aminotransferase</keyword>
<accession>A0ABY8ECI6</accession>
<proteinExistence type="inferred from homology"/>
<keyword evidence="7" id="KW-0808">Transferase</keyword>
<organism evidence="7 8">
    <name type="scientific">Tepidibacter hydrothermalis</name>
    <dbReference type="NCBI Taxonomy" id="3036126"/>
    <lineage>
        <taxon>Bacteria</taxon>
        <taxon>Bacillati</taxon>
        <taxon>Bacillota</taxon>
        <taxon>Clostridia</taxon>
        <taxon>Peptostreptococcales</taxon>
        <taxon>Peptostreptococcaceae</taxon>
        <taxon>Tepidibacter</taxon>
    </lineage>
</organism>
<dbReference type="Proteomes" id="UP001222800">
    <property type="component" value="Chromosome"/>
</dbReference>
<evidence type="ECO:0000259" key="6">
    <source>
        <dbReference type="Pfam" id="PF00266"/>
    </source>
</evidence>
<dbReference type="PIRSF" id="PIRSF000524">
    <property type="entry name" value="SPT"/>
    <property type="match status" value="1"/>
</dbReference>
<name>A0ABY8ECI6_9FIRM</name>
<evidence type="ECO:0000256" key="1">
    <source>
        <dbReference type="ARBA" id="ARBA00001933"/>
    </source>
</evidence>
<evidence type="ECO:0000256" key="5">
    <source>
        <dbReference type="RuleBase" id="RU004504"/>
    </source>
</evidence>
<dbReference type="Gene3D" id="3.90.1150.10">
    <property type="entry name" value="Aspartate Aminotransferase, domain 1"/>
    <property type="match status" value="1"/>
</dbReference>
<dbReference type="SUPFAM" id="SSF53383">
    <property type="entry name" value="PLP-dependent transferases"/>
    <property type="match status" value="1"/>
</dbReference>
<dbReference type="Pfam" id="PF00266">
    <property type="entry name" value="Aminotran_5"/>
    <property type="match status" value="1"/>
</dbReference>
<comment type="similarity">
    <text evidence="2 4">Belongs to the class-V pyridoxal-phosphate-dependent aminotransferase family.</text>
</comment>
<gene>
    <name evidence="7" type="ORF">P4S50_13020</name>
</gene>
<feature type="domain" description="Aminotransferase class V" evidence="6">
    <location>
        <begin position="9"/>
        <end position="324"/>
    </location>
</feature>
<evidence type="ECO:0000313" key="7">
    <source>
        <dbReference type="EMBL" id="WFD09304.1"/>
    </source>
</evidence>
<dbReference type="PANTHER" id="PTHR21152">
    <property type="entry name" value="AMINOTRANSFERASE CLASS V"/>
    <property type="match status" value="1"/>
</dbReference>
<dbReference type="Gene3D" id="3.40.640.10">
    <property type="entry name" value="Type I PLP-dependent aspartate aminotransferase-like (Major domain)"/>
    <property type="match status" value="1"/>
</dbReference>
<dbReference type="GO" id="GO:0008483">
    <property type="term" value="F:transaminase activity"/>
    <property type="evidence" value="ECO:0007669"/>
    <property type="project" value="UniProtKB-KW"/>
</dbReference>
<dbReference type="RefSeq" id="WP_277731229.1">
    <property type="nucleotide sequence ID" value="NZ_CP120733.1"/>
</dbReference>